<evidence type="ECO:0000256" key="7">
    <source>
        <dbReference type="SAM" id="SignalP"/>
    </source>
</evidence>
<dbReference type="RefSeq" id="WP_191701539.1">
    <property type="nucleotide sequence ID" value="NZ_JACSPZ010000011.1"/>
</dbReference>
<dbReference type="Pfam" id="PF09136">
    <property type="entry name" value="Glucodextran_B"/>
    <property type="match status" value="1"/>
</dbReference>
<evidence type="ECO:0000256" key="3">
    <source>
        <dbReference type="ARBA" id="ARBA00022801"/>
    </source>
</evidence>
<dbReference type="InterPro" id="IPR013783">
    <property type="entry name" value="Ig-like_fold"/>
</dbReference>
<dbReference type="InterPro" id="IPR036852">
    <property type="entry name" value="Peptidase_S8/S53_dom_sf"/>
</dbReference>
<evidence type="ECO:0000256" key="4">
    <source>
        <dbReference type="ARBA" id="ARBA00022825"/>
    </source>
</evidence>
<evidence type="ECO:0000313" key="10">
    <source>
        <dbReference type="EMBL" id="MBD8038484.1"/>
    </source>
</evidence>
<sequence>MKRKKNSRKAFSILATAAMTFSLLTPSVASAQTTSNQLYESFRDSNSISTFSSAREKLNARLLENFKEDNKVTFLVKFKDKANSAQVAEAARQKAVDSNLSALNAKLIQRSAVVSELKATSIDSQQSVMQFLNKEAEVGNASDITSFYIVNAIAVTATQEVAEKIATFEEVEKVLPNETRQLFTTKTEDAVAPSAEVANVEWNIERVNAPEVWDMGIDGSGTVVASIDTGVQWDHPALKEKYRGYNAATGEVSHDYSWYDSTSAGRATPYDDQDHGTHVTGTMVGSEPNGSNQIGVAPGAKYIAVKAFTANGGSDADLLEAAQWILAPTDANGNARVDMAPDVVNNSWGGGPGLDEWYRDVVINWRAAEIFPEFSAGNTTFTNPGGAGSVAAPANYPESFATGATDINNLVGNFSLRGPSPYAEIKPDISAPGVNIRSSVPGGGYEGGWNGTSMAGPAVSGVAALLRQVNANLTVDEMEQILLDTANPLTDSQYTTTPNQGYGYGLVDAYEAVSSIITGLGTLEGQVTQAGTDNEAPNFEHTAPSETYAGMDLNLTVSVSDNISVSSVVLNYKDENNAWQQIPAGRKSGDHKAGEFAVVIPGDLISGNSFTYKWTINDFGNNEVISDEYVVEVKPGITVGYFENFETQPIGWYSFGTNDSWDWGVPTSGPGNAASGEKVYATNLSGTYANSMNATLVAPPIDLPEGNSYLQFKHWHNFEQASSGRAYDYGHVFVSTDQENWTQLLMVQGISNSWLDAEVDLSDYAGQRIYIGFNAFSDSSVQRDGWYIDDVALASVSQTGKVSKGKNNNNGNGNKGNTQGNNGNNGNNGNKGNGKEKDALKEAVDPKTIKPDVLSKDKAPEIEVINNPTLLPLGAQVSVIESGRSVYSSPADGSYKMTHGTGTFNVKAEAYGFESEVQTVTIDADSTSTANFTLDEIEQNTISGTITDESTGEAIEGATVILVEDANITPVQTDANGNFALTAYVGSYTLKVIARGYHGKEIPVSLTGELSPISISLEPFYTYPGGEIGYDDGTAENARAFNAAGNAWAVKMSLPEGKENGIVTDGVFRFWTTEWPTPGGTAFAVEVWDATGADGTPGKQLAGPIDATALRNGEWTVVDLTDHNIVVNGDFYMVYRQTVANPNTPGLATDEDGKNAARSYQHVSGAWSSAPASEGNYMIRARVSYEVVGPVITSPVTNSITNEPETTITGTASPTTTIELKQNGEVVTSTVVGDDGKFEIKANLVEGANEFSVLSKLDGRVTGESTPVLVTLDTIVPELTIDKPSNGEKVNRETVTVEGLITDENIDTVTVNGSNATISDGKYSKRVILDNGANEITVVATDKAGNSVSKTVTVTADFDAPIITNLKPDTDITITTGRTVKIEFDSEPGLKPTFVIHMPLTNLVQNATALPMMEQGNGHYVGYWTVPADTVANGAVIEVIAIDDFNNETRQKAAGKLYINLPVITEGPGDAAAEEQSSKEELIETPNSIEEDLTETP</sequence>
<dbReference type="PROSITE" id="PS51892">
    <property type="entry name" value="SUBTILASE"/>
    <property type="match status" value="1"/>
</dbReference>
<feature type="active site" description="Charge relay system" evidence="5">
    <location>
        <position position="275"/>
    </location>
</feature>
<dbReference type="Pfam" id="PF13620">
    <property type="entry name" value="CarboxypepD_reg"/>
    <property type="match status" value="1"/>
</dbReference>
<dbReference type="Gene3D" id="2.60.40.1120">
    <property type="entry name" value="Carboxypeptidase-like, regulatory domain"/>
    <property type="match status" value="2"/>
</dbReference>
<feature type="compositionally biased region" description="Low complexity" evidence="6">
    <location>
        <begin position="805"/>
        <end position="830"/>
    </location>
</feature>
<organism evidence="10 11">
    <name type="scientific">Solibacillus faecavium</name>
    <dbReference type="NCBI Taxonomy" id="2762221"/>
    <lineage>
        <taxon>Bacteria</taxon>
        <taxon>Bacillati</taxon>
        <taxon>Bacillota</taxon>
        <taxon>Bacilli</taxon>
        <taxon>Bacillales</taxon>
        <taxon>Caryophanaceae</taxon>
        <taxon>Solibacillus</taxon>
    </lineage>
</organism>
<dbReference type="InterPro" id="IPR008969">
    <property type="entry name" value="CarboxyPept-like_regulatory"/>
</dbReference>
<feature type="domain" description="Peptidase S8/S53" evidence="8">
    <location>
        <begin position="219"/>
        <end position="505"/>
    </location>
</feature>
<gene>
    <name evidence="10" type="ORF">H9635_17200</name>
</gene>
<dbReference type="PROSITE" id="PS00137">
    <property type="entry name" value="SUBTILASE_HIS"/>
    <property type="match status" value="1"/>
</dbReference>
<dbReference type="InterPro" id="IPR010259">
    <property type="entry name" value="S8pro/Inhibitor_I9"/>
</dbReference>
<dbReference type="SUPFAM" id="SSF52743">
    <property type="entry name" value="Subtilisin-like"/>
    <property type="match status" value="1"/>
</dbReference>
<comment type="caution">
    <text evidence="10">The sequence shown here is derived from an EMBL/GenBank/DDBJ whole genome shotgun (WGS) entry which is preliminary data.</text>
</comment>
<keyword evidence="2 5" id="KW-0645">Protease</keyword>
<keyword evidence="3 5" id="KW-0378">Hydrolase</keyword>
<feature type="chain" id="PRO_5046619494" evidence="7">
    <location>
        <begin position="32"/>
        <end position="1497"/>
    </location>
</feature>
<dbReference type="InterPro" id="IPR000209">
    <property type="entry name" value="Peptidase_S8/S53_dom"/>
</dbReference>
<feature type="region of interest" description="Disordered" evidence="6">
    <location>
        <begin position="798"/>
        <end position="849"/>
    </location>
</feature>
<evidence type="ECO:0000259" key="9">
    <source>
        <dbReference type="Pfam" id="PF05922"/>
    </source>
</evidence>
<dbReference type="InterPro" id="IPR051048">
    <property type="entry name" value="Peptidase_S8/S53_subtilisin"/>
</dbReference>
<dbReference type="PRINTS" id="PR00723">
    <property type="entry name" value="SUBTILISIN"/>
</dbReference>
<accession>A0ABR8Y378</accession>
<dbReference type="InterPro" id="IPR022398">
    <property type="entry name" value="Peptidase_S8_His-AS"/>
</dbReference>
<evidence type="ECO:0000256" key="2">
    <source>
        <dbReference type="ARBA" id="ARBA00022670"/>
    </source>
</evidence>
<feature type="active site" description="Charge relay system" evidence="5">
    <location>
        <position position="228"/>
    </location>
</feature>
<dbReference type="InterPro" id="IPR033857">
    <property type="entry name" value="Bacillopeptidase_F"/>
</dbReference>
<dbReference type="InterPro" id="IPR013320">
    <property type="entry name" value="ConA-like_dom_sf"/>
</dbReference>
<feature type="active site" description="Charge relay system" evidence="5">
    <location>
        <position position="453"/>
    </location>
</feature>
<dbReference type="SUPFAM" id="SSF49899">
    <property type="entry name" value="Concanavalin A-like lectins/glucanases"/>
    <property type="match status" value="1"/>
</dbReference>
<dbReference type="NCBIfam" id="NF038128">
    <property type="entry name" value="choice_anch_J"/>
    <property type="match status" value="1"/>
</dbReference>
<dbReference type="SUPFAM" id="SSF49464">
    <property type="entry name" value="Carboxypeptidase regulatory domain-like"/>
    <property type="match status" value="2"/>
</dbReference>
<dbReference type="Proteomes" id="UP000619101">
    <property type="component" value="Unassembled WGS sequence"/>
</dbReference>
<proteinExistence type="inferred from homology"/>
<evidence type="ECO:0000259" key="8">
    <source>
        <dbReference type="Pfam" id="PF00082"/>
    </source>
</evidence>
<dbReference type="Pfam" id="PF00082">
    <property type="entry name" value="Peptidase_S8"/>
    <property type="match status" value="1"/>
</dbReference>
<name>A0ABR8Y378_9BACL</name>
<dbReference type="Gene3D" id="2.60.120.200">
    <property type="match status" value="1"/>
</dbReference>
<dbReference type="PANTHER" id="PTHR43399:SF4">
    <property type="entry name" value="CELL WALL-ASSOCIATED PROTEASE"/>
    <property type="match status" value="1"/>
</dbReference>
<dbReference type="Gene3D" id="2.60.40.10">
    <property type="entry name" value="Immunoglobulins"/>
    <property type="match status" value="2"/>
</dbReference>
<dbReference type="CDD" id="cd07481">
    <property type="entry name" value="Peptidases_S8_BacillopeptidaseF-like"/>
    <property type="match status" value="1"/>
</dbReference>
<keyword evidence="4 5" id="KW-0720">Serine protease</keyword>
<reference evidence="10 11" key="1">
    <citation type="submission" date="2020-08" db="EMBL/GenBank/DDBJ databases">
        <title>A Genomic Blueprint of the Chicken Gut Microbiome.</title>
        <authorList>
            <person name="Gilroy R."/>
            <person name="Ravi A."/>
            <person name="Getino M."/>
            <person name="Pursley I."/>
            <person name="Horton D.L."/>
            <person name="Alikhan N.-F."/>
            <person name="Baker D."/>
            <person name="Gharbi K."/>
            <person name="Hall N."/>
            <person name="Watson M."/>
            <person name="Adriaenssens E.M."/>
            <person name="Foster-Nyarko E."/>
            <person name="Jarju S."/>
            <person name="Secka A."/>
            <person name="Antonio M."/>
            <person name="Oren A."/>
            <person name="Chaudhuri R."/>
            <person name="La Ragione R.M."/>
            <person name="Hildebrand F."/>
            <person name="Pallen M.J."/>
        </authorList>
    </citation>
    <scope>NUCLEOTIDE SEQUENCE [LARGE SCALE GENOMIC DNA]</scope>
    <source>
        <strain evidence="10 11">A46</strain>
    </source>
</reference>
<dbReference type="PANTHER" id="PTHR43399">
    <property type="entry name" value="SUBTILISIN-RELATED"/>
    <property type="match status" value="1"/>
</dbReference>
<dbReference type="Pfam" id="PF05922">
    <property type="entry name" value="Inhibitor_I9"/>
    <property type="match status" value="1"/>
</dbReference>
<feature type="domain" description="Inhibitor I9" evidence="9">
    <location>
        <begin position="74"/>
        <end position="182"/>
    </location>
</feature>
<keyword evidence="7" id="KW-0732">Signal</keyword>
<comment type="similarity">
    <text evidence="1 5">Belongs to the peptidase S8 family.</text>
</comment>
<dbReference type="InterPro" id="IPR015500">
    <property type="entry name" value="Peptidase_S8_subtilisin-rel"/>
</dbReference>
<evidence type="ECO:0000256" key="5">
    <source>
        <dbReference type="PROSITE-ProRule" id="PRU01240"/>
    </source>
</evidence>
<dbReference type="InterPro" id="IPR023828">
    <property type="entry name" value="Peptidase_S8_Ser-AS"/>
</dbReference>
<keyword evidence="11" id="KW-1185">Reference proteome</keyword>
<dbReference type="Gene3D" id="3.40.50.200">
    <property type="entry name" value="Peptidase S8/S53 domain"/>
    <property type="match status" value="1"/>
</dbReference>
<evidence type="ECO:0000256" key="6">
    <source>
        <dbReference type="SAM" id="MobiDB-lite"/>
    </source>
</evidence>
<feature type="signal peptide" evidence="7">
    <location>
        <begin position="1"/>
        <end position="31"/>
    </location>
</feature>
<dbReference type="Pfam" id="PF20773">
    <property type="entry name" value="InhA-like_MAM"/>
    <property type="match status" value="1"/>
</dbReference>
<evidence type="ECO:0000256" key="1">
    <source>
        <dbReference type="ARBA" id="ARBA00011073"/>
    </source>
</evidence>
<feature type="region of interest" description="Disordered" evidence="6">
    <location>
        <begin position="1468"/>
        <end position="1497"/>
    </location>
</feature>
<dbReference type="PROSITE" id="PS00138">
    <property type="entry name" value="SUBTILASE_SER"/>
    <property type="match status" value="1"/>
</dbReference>
<dbReference type="EMBL" id="JACSPZ010000011">
    <property type="protein sequence ID" value="MBD8038484.1"/>
    <property type="molecule type" value="Genomic_DNA"/>
</dbReference>
<protein>
    <submittedName>
        <fullName evidence="10">S8 family serine peptidase</fullName>
    </submittedName>
</protein>
<feature type="compositionally biased region" description="Basic and acidic residues" evidence="6">
    <location>
        <begin position="833"/>
        <end position="849"/>
    </location>
</feature>
<evidence type="ECO:0000313" key="11">
    <source>
        <dbReference type="Proteomes" id="UP000619101"/>
    </source>
</evidence>